<feature type="domain" description="MADF" evidence="1">
    <location>
        <begin position="77"/>
        <end position="121"/>
    </location>
</feature>
<dbReference type="RefSeq" id="XP_065668848.1">
    <property type="nucleotide sequence ID" value="XM_065812776.1"/>
</dbReference>
<proteinExistence type="predicted"/>
<accession>A0ABM4D3K0</accession>
<dbReference type="InterPro" id="IPR006578">
    <property type="entry name" value="MADF-dom"/>
</dbReference>
<dbReference type="Proteomes" id="UP001652625">
    <property type="component" value="Chromosome 12"/>
</dbReference>
<keyword evidence="2" id="KW-1185">Reference proteome</keyword>
<evidence type="ECO:0000313" key="2">
    <source>
        <dbReference type="Proteomes" id="UP001652625"/>
    </source>
</evidence>
<dbReference type="PROSITE" id="PS51029">
    <property type="entry name" value="MADF"/>
    <property type="match status" value="1"/>
</dbReference>
<dbReference type="Pfam" id="PF10545">
    <property type="entry name" value="MADF_DNA_bdg"/>
    <property type="match status" value="1"/>
</dbReference>
<organism evidence="2 3">
    <name type="scientific">Hydra vulgaris</name>
    <name type="common">Hydra</name>
    <name type="synonym">Hydra attenuata</name>
    <dbReference type="NCBI Taxonomy" id="6087"/>
    <lineage>
        <taxon>Eukaryota</taxon>
        <taxon>Metazoa</taxon>
        <taxon>Cnidaria</taxon>
        <taxon>Hydrozoa</taxon>
        <taxon>Hydroidolina</taxon>
        <taxon>Anthoathecata</taxon>
        <taxon>Aplanulata</taxon>
        <taxon>Hydridae</taxon>
        <taxon>Hydra</taxon>
    </lineage>
</organism>
<name>A0ABM4D3K0_HYDVU</name>
<sequence length="121" mass="13881">MEINNNGDLARINMSPEQQTYILSLLQKQNNSQQLLLSQPTIETSLIYSKELTEKNVNTALKKKINSNDIDEIDNEEFIECVKKYSCLWNTALSSHKDYDKRKNAWEMINESLGGASQLNP</sequence>
<evidence type="ECO:0000313" key="3">
    <source>
        <dbReference type="RefSeq" id="XP_065668848.1"/>
    </source>
</evidence>
<protein>
    <submittedName>
        <fullName evidence="3">Uncharacterized protein LOC101240790 isoform X2</fullName>
    </submittedName>
</protein>
<reference evidence="3" key="1">
    <citation type="submission" date="2025-08" db="UniProtKB">
        <authorList>
            <consortium name="RefSeq"/>
        </authorList>
    </citation>
    <scope>IDENTIFICATION</scope>
</reference>
<gene>
    <name evidence="3" type="primary">LOC101240790</name>
</gene>
<dbReference type="GeneID" id="101240790"/>
<evidence type="ECO:0000259" key="1">
    <source>
        <dbReference type="PROSITE" id="PS51029"/>
    </source>
</evidence>